<proteinExistence type="inferred from homology"/>
<protein>
    <recommendedName>
        <fullName evidence="1">Putative membrane protein insertion efficiency factor</fullName>
    </recommendedName>
</protein>
<sequence length="110" mass="11700">MAPGPLSRLARTAALAPVYLYRYVLSPFFAGSCRYAPSCSAYAVEAVQTHGVLRGGLLALRRFARCHPWGGAGYDPVPPLAASDPRTMTAYPADKTRARTARASTDGSVL</sequence>
<dbReference type="PANTHER" id="PTHR33383:SF1">
    <property type="entry name" value="MEMBRANE PROTEIN INSERTION EFFICIENCY FACTOR-RELATED"/>
    <property type="match status" value="1"/>
</dbReference>
<dbReference type="EMBL" id="FNBW01000003">
    <property type="protein sequence ID" value="SDF38497.1"/>
    <property type="molecule type" value="Genomic_DNA"/>
</dbReference>
<comment type="subcellular location">
    <subcellularLocation>
        <location evidence="1">Cell membrane</location>
        <topology evidence="1">Peripheral membrane protein</topology>
        <orientation evidence="1">Cytoplasmic side</orientation>
    </subcellularLocation>
</comment>
<comment type="caution">
    <text evidence="2">The sequence shown here is derived from an EMBL/GenBank/DDBJ whole genome shotgun (WGS) entry which is preliminary data.</text>
</comment>
<evidence type="ECO:0000256" key="1">
    <source>
        <dbReference type="HAMAP-Rule" id="MF_00386"/>
    </source>
</evidence>
<dbReference type="RefSeq" id="WP_093148778.1">
    <property type="nucleotide sequence ID" value="NZ_FNBW01000003.1"/>
</dbReference>
<reference evidence="2 3" key="1">
    <citation type="submission" date="2016-10" db="EMBL/GenBank/DDBJ databases">
        <authorList>
            <person name="Varghese N."/>
            <person name="Submissions S."/>
        </authorList>
    </citation>
    <scope>NUCLEOTIDE SEQUENCE [LARGE SCALE GENOMIC DNA]</scope>
    <source>
        <strain evidence="2 3">DSM 18839</strain>
    </source>
</reference>
<dbReference type="AlphaFoldDB" id="A0A8G2BFG6"/>
<accession>A0A8G2BFG6</accession>
<dbReference type="NCBIfam" id="TIGR00278">
    <property type="entry name" value="membrane protein insertion efficiency factor YidD"/>
    <property type="match status" value="1"/>
</dbReference>
<organism evidence="2 3">
    <name type="scientific">Thalassobaculum litoreum DSM 18839</name>
    <dbReference type="NCBI Taxonomy" id="1123362"/>
    <lineage>
        <taxon>Bacteria</taxon>
        <taxon>Pseudomonadati</taxon>
        <taxon>Pseudomonadota</taxon>
        <taxon>Alphaproteobacteria</taxon>
        <taxon>Rhodospirillales</taxon>
        <taxon>Thalassobaculaceae</taxon>
        <taxon>Thalassobaculum</taxon>
    </lineage>
</organism>
<comment type="function">
    <text evidence="1">Could be involved in insertion of integral membrane proteins into the membrane.</text>
</comment>
<dbReference type="SMART" id="SM01234">
    <property type="entry name" value="Haemolytic"/>
    <property type="match status" value="1"/>
</dbReference>
<dbReference type="OrthoDB" id="9801753at2"/>
<comment type="similarity">
    <text evidence="1">Belongs to the UPF0161 family.</text>
</comment>
<dbReference type="Proteomes" id="UP000198615">
    <property type="component" value="Unassembled WGS sequence"/>
</dbReference>
<dbReference type="InterPro" id="IPR002696">
    <property type="entry name" value="Membr_insert_effic_factor_YidD"/>
</dbReference>
<dbReference type="Pfam" id="PF01809">
    <property type="entry name" value="YidD"/>
    <property type="match status" value="1"/>
</dbReference>
<dbReference type="PANTHER" id="PTHR33383">
    <property type="entry name" value="MEMBRANE PROTEIN INSERTION EFFICIENCY FACTOR-RELATED"/>
    <property type="match status" value="1"/>
</dbReference>
<keyword evidence="1" id="KW-1003">Cell membrane</keyword>
<keyword evidence="3" id="KW-1185">Reference proteome</keyword>
<evidence type="ECO:0000313" key="3">
    <source>
        <dbReference type="Proteomes" id="UP000198615"/>
    </source>
</evidence>
<dbReference type="GO" id="GO:0005886">
    <property type="term" value="C:plasma membrane"/>
    <property type="evidence" value="ECO:0007669"/>
    <property type="project" value="UniProtKB-SubCell"/>
</dbReference>
<dbReference type="HAMAP" id="MF_00386">
    <property type="entry name" value="UPF0161_YidD"/>
    <property type="match status" value="1"/>
</dbReference>
<name>A0A8G2BFG6_9PROT</name>
<evidence type="ECO:0000313" key="2">
    <source>
        <dbReference type="EMBL" id="SDF38497.1"/>
    </source>
</evidence>
<gene>
    <name evidence="2" type="ORF">SAMN05660686_01108</name>
</gene>
<keyword evidence="1" id="KW-0472">Membrane</keyword>